<accession>A0ABQ9ESB6</accession>
<gene>
    <name evidence="1" type="ORF">KUTeg_016830</name>
</gene>
<keyword evidence="2" id="KW-1185">Reference proteome</keyword>
<name>A0ABQ9ESB6_TEGGR</name>
<comment type="caution">
    <text evidence="1">The sequence shown here is derived from an EMBL/GenBank/DDBJ whole genome shotgun (WGS) entry which is preliminary data.</text>
</comment>
<evidence type="ECO:0000313" key="2">
    <source>
        <dbReference type="Proteomes" id="UP001217089"/>
    </source>
</evidence>
<dbReference type="Proteomes" id="UP001217089">
    <property type="component" value="Unassembled WGS sequence"/>
</dbReference>
<reference evidence="1 2" key="1">
    <citation type="submission" date="2022-12" db="EMBL/GenBank/DDBJ databases">
        <title>Chromosome-level genome of Tegillarca granosa.</title>
        <authorList>
            <person name="Kim J."/>
        </authorList>
    </citation>
    <scope>NUCLEOTIDE SEQUENCE [LARGE SCALE GENOMIC DNA]</scope>
    <source>
        <strain evidence="1">Teg-2019</strain>
        <tissue evidence="1">Adductor muscle</tissue>
    </source>
</reference>
<evidence type="ECO:0000313" key="1">
    <source>
        <dbReference type="EMBL" id="KAJ8306285.1"/>
    </source>
</evidence>
<dbReference type="EMBL" id="JARBDR010000813">
    <property type="protein sequence ID" value="KAJ8306285.1"/>
    <property type="molecule type" value="Genomic_DNA"/>
</dbReference>
<sequence>MYSDLACTTVQKILFIIATLHLWNEKKNYSSSVLKRNGKRKSNFIFIMKYKRKTTSYTYIQSLCVCLNTIQNLFKFSRSTR</sequence>
<proteinExistence type="predicted"/>
<organism evidence="1 2">
    <name type="scientific">Tegillarca granosa</name>
    <name type="common">Malaysian cockle</name>
    <name type="synonym">Anadara granosa</name>
    <dbReference type="NCBI Taxonomy" id="220873"/>
    <lineage>
        <taxon>Eukaryota</taxon>
        <taxon>Metazoa</taxon>
        <taxon>Spiralia</taxon>
        <taxon>Lophotrochozoa</taxon>
        <taxon>Mollusca</taxon>
        <taxon>Bivalvia</taxon>
        <taxon>Autobranchia</taxon>
        <taxon>Pteriomorphia</taxon>
        <taxon>Arcoida</taxon>
        <taxon>Arcoidea</taxon>
        <taxon>Arcidae</taxon>
        <taxon>Tegillarca</taxon>
    </lineage>
</organism>
<protein>
    <submittedName>
        <fullName evidence="1">Uncharacterized protein</fullName>
    </submittedName>
</protein>